<comment type="caution">
    <text evidence="1">The sequence shown here is derived from an EMBL/GenBank/DDBJ whole genome shotgun (WGS) entry which is preliminary data.</text>
</comment>
<protein>
    <submittedName>
        <fullName evidence="1">Uncharacterized protein</fullName>
    </submittedName>
</protein>
<name>A0A9P4URX0_9PEZI</name>
<gene>
    <name evidence="1" type="ORF">K431DRAFT_293369</name>
</gene>
<accession>A0A9P4URX0</accession>
<keyword evidence="2" id="KW-1185">Reference proteome</keyword>
<evidence type="ECO:0000313" key="1">
    <source>
        <dbReference type="EMBL" id="KAF2722460.1"/>
    </source>
</evidence>
<dbReference type="EMBL" id="MU003782">
    <property type="protein sequence ID" value="KAF2722460.1"/>
    <property type="molecule type" value="Genomic_DNA"/>
</dbReference>
<sequence>MADPEAAVPSVREMLRHQTLAPNVISRHETPNDIFDADNLAKLHRFVQDPSPEGKASYLRDYDCVDAVGDVPGTRAGQVRGSLVDLVVARHATDMATMTDEQIEKLRQWFEKERRY</sequence>
<dbReference type="OrthoDB" id="3523319at2759"/>
<proteinExistence type="predicted"/>
<dbReference type="Proteomes" id="UP000799441">
    <property type="component" value="Unassembled WGS sequence"/>
</dbReference>
<reference evidence="1" key="1">
    <citation type="journal article" date="2020" name="Stud. Mycol.">
        <title>101 Dothideomycetes genomes: a test case for predicting lifestyles and emergence of pathogens.</title>
        <authorList>
            <person name="Haridas S."/>
            <person name="Albert R."/>
            <person name="Binder M."/>
            <person name="Bloem J."/>
            <person name="Labutti K."/>
            <person name="Salamov A."/>
            <person name="Andreopoulos B."/>
            <person name="Baker S."/>
            <person name="Barry K."/>
            <person name="Bills G."/>
            <person name="Bluhm B."/>
            <person name="Cannon C."/>
            <person name="Castanera R."/>
            <person name="Culley D."/>
            <person name="Daum C."/>
            <person name="Ezra D."/>
            <person name="Gonzalez J."/>
            <person name="Henrissat B."/>
            <person name="Kuo A."/>
            <person name="Liang C."/>
            <person name="Lipzen A."/>
            <person name="Lutzoni F."/>
            <person name="Magnuson J."/>
            <person name="Mondo S."/>
            <person name="Nolan M."/>
            <person name="Ohm R."/>
            <person name="Pangilinan J."/>
            <person name="Park H.-J."/>
            <person name="Ramirez L."/>
            <person name="Alfaro M."/>
            <person name="Sun H."/>
            <person name="Tritt A."/>
            <person name="Yoshinaga Y."/>
            <person name="Zwiers L.-H."/>
            <person name="Turgeon B."/>
            <person name="Goodwin S."/>
            <person name="Spatafora J."/>
            <person name="Crous P."/>
            <person name="Grigoriev I."/>
        </authorList>
    </citation>
    <scope>NUCLEOTIDE SEQUENCE</scope>
    <source>
        <strain evidence="1">CBS 116435</strain>
    </source>
</reference>
<organism evidence="1 2">
    <name type="scientific">Polychaeton citri CBS 116435</name>
    <dbReference type="NCBI Taxonomy" id="1314669"/>
    <lineage>
        <taxon>Eukaryota</taxon>
        <taxon>Fungi</taxon>
        <taxon>Dikarya</taxon>
        <taxon>Ascomycota</taxon>
        <taxon>Pezizomycotina</taxon>
        <taxon>Dothideomycetes</taxon>
        <taxon>Dothideomycetidae</taxon>
        <taxon>Capnodiales</taxon>
        <taxon>Capnodiaceae</taxon>
        <taxon>Polychaeton</taxon>
    </lineage>
</organism>
<evidence type="ECO:0000313" key="2">
    <source>
        <dbReference type="Proteomes" id="UP000799441"/>
    </source>
</evidence>
<dbReference type="AlphaFoldDB" id="A0A9P4URX0"/>